<evidence type="ECO:0000256" key="2">
    <source>
        <dbReference type="ARBA" id="ARBA00022827"/>
    </source>
</evidence>
<organism evidence="4 5">
    <name type="scientific">Agrocybe pediades</name>
    <dbReference type="NCBI Taxonomy" id="84607"/>
    <lineage>
        <taxon>Eukaryota</taxon>
        <taxon>Fungi</taxon>
        <taxon>Dikarya</taxon>
        <taxon>Basidiomycota</taxon>
        <taxon>Agaricomycotina</taxon>
        <taxon>Agaricomycetes</taxon>
        <taxon>Agaricomycetidae</taxon>
        <taxon>Agaricales</taxon>
        <taxon>Agaricineae</taxon>
        <taxon>Strophariaceae</taxon>
        <taxon>Agrocybe</taxon>
    </lineage>
</organism>
<accession>A0A8H4QFJ6</accession>
<evidence type="ECO:0008006" key="6">
    <source>
        <dbReference type="Google" id="ProtNLM"/>
    </source>
</evidence>
<comment type="caution">
    <text evidence="4">The sequence shown here is derived from an EMBL/GenBank/DDBJ whole genome shotgun (WGS) entry which is preliminary data.</text>
</comment>
<dbReference type="SUPFAM" id="SSF51905">
    <property type="entry name" value="FAD/NAD(P)-binding domain"/>
    <property type="match status" value="1"/>
</dbReference>
<dbReference type="Gene3D" id="3.50.50.60">
    <property type="entry name" value="FAD/NAD(P)-binding domain"/>
    <property type="match status" value="2"/>
</dbReference>
<reference evidence="4 5" key="1">
    <citation type="submission" date="2019-12" db="EMBL/GenBank/DDBJ databases">
        <authorList>
            <person name="Floudas D."/>
            <person name="Bentzer J."/>
            <person name="Ahren D."/>
            <person name="Johansson T."/>
            <person name="Persson P."/>
            <person name="Tunlid A."/>
        </authorList>
    </citation>
    <scope>NUCLEOTIDE SEQUENCE [LARGE SCALE GENOMIC DNA]</scope>
    <source>
        <strain evidence="4 5">CBS 102.39</strain>
    </source>
</reference>
<dbReference type="Proteomes" id="UP000521872">
    <property type="component" value="Unassembled WGS sequence"/>
</dbReference>
<dbReference type="InterPro" id="IPR050346">
    <property type="entry name" value="FMO-like"/>
</dbReference>
<evidence type="ECO:0000313" key="4">
    <source>
        <dbReference type="EMBL" id="KAF4610058.1"/>
    </source>
</evidence>
<dbReference type="GO" id="GO:0016491">
    <property type="term" value="F:oxidoreductase activity"/>
    <property type="evidence" value="ECO:0007669"/>
    <property type="project" value="UniProtKB-KW"/>
</dbReference>
<protein>
    <recommendedName>
        <fullName evidence="6">FAD/NAD(P)-binding domain-containing protein</fullName>
    </recommendedName>
</protein>
<keyword evidence="2" id="KW-0274">FAD</keyword>
<keyword evidence="1" id="KW-0285">Flavoprotein</keyword>
<dbReference type="EMBL" id="JAACJL010000059">
    <property type="protein sequence ID" value="KAF4610058.1"/>
    <property type="molecule type" value="Genomic_DNA"/>
</dbReference>
<dbReference type="PRINTS" id="PR00419">
    <property type="entry name" value="ADXRDTASE"/>
</dbReference>
<keyword evidence="3" id="KW-0560">Oxidoreductase</keyword>
<dbReference type="InterPro" id="IPR036188">
    <property type="entry name" value="FAD/NAD-bd_sf"/>
</dbReference>
<dbReference type="Pfam" id="PF13450">
    <property type="entry name" value="NAD_binding_8"/>
    <property type="match status" value="1"/>
</dbReference>
<dbReference type="PANTHER" id="PTHR23023">
    <property type="entry name" value="DIMETHYLANILINE MONOOXYGENASE"/>
    <property type="match status" value="1"/>
</dbReference>
<dbReference type="AlphaFoldDB" id="A0A8H4QFJ6"/>
<evidence type="ECO:0000313" key="5">
    <source>
        <dbReference type="Proteomes" id="UP000521872"/>
    </source>
</evidence>
<sequence>MATPQATLVPNSILVIGGGPSGLVTLRNLIEHGKFERVELYERRDDVGGVWYYDDAAVPNPVPIFAKGDARTPEYGREGMIPKIEASHNFYKFVRMADQVKISPRGLEKAQKFPQSFPKLPAGAAIPESHTTKVAYDAQVQEQPGALLLSFVRMEDQARRSFSTSYVRIGVRPSAKNLRFLSGLRSYPPYNIPGSCDATSAQAPPRWPSPAYEGLVGNVLSEYLSFTGAPFPEPPSTPCQPFPTLTETHDYLRTFAAPYLKTGAIKVNREVVRVSELEDGRWSVLSKNWTVGESLYGEEVEEIWDAVVVAVGWYDNPVWPNTPGLDELRTLGLAKHAKRWRNAKGYENKVCSPFWISEYHHEKNTLHKCSIYDPNGLYDQKFLQGWKSYGILT</sequence>
<evidence type="ECO:0000256" key="3">
    <source>
        <dbReference type="ARBA" id="ARBA00023002"/>
    </source>
</evidence>
<evidence type="ECO:0000256" key="1">
    <source>
        <dbReference type="ARBA" id="ARBA00022630"/>
    </source>
</evidence>
<proteinExistence type="predicted"/>
<keyword evidence="5" id="KW-1185">Reference proteome</keyword>
<gene>
    <name evidence="4" type="ORF">D9613_010294</name>
</gene>
<name>A0A8H4QFJ6_9AGAR</name>